<dbReference type="Proteomes" id="UP001149074">
    <property type="component" value="Unassembled WGS sequence"/>
</dbReference>
<feature type="region of interest" description="Disordered" evidence="1">
    <location>
        <begin position="1"/>
        <end position="25"/>
    </location>
</feature>
<reference evidence="2" key="1">
    <citation type="submission" date="2022-11" db="EMBL/GenBank/DDBJ databases">
        <authorList>
            <person name="Petersen C."/>
        </authorList>
    </citation>
    <scope>NUCLEOTIDE SEQUENCE</scope>
    <source>
        <strain evidence="2">IBT 30761</strain>
    </source>
</reference>
<protein>
    <submittedName>
        <fullName evidence="2">Uncharacterized protein</fullName>
    </submittedName>
</protein>
<organism evidence="2 3">
    <name type="scientific">Penicillium argentinense</name>
    <dbReference type="NCBI Taxonomy" id="1131581"/>
    <lineage>
        <taxon>Eukaryota</taxon>
        <taxon>Fungi</taxon>
        <taxon>Dikarya</taxon>
        <taxon>Ascomycota</taxon>
        <taxon>Pezizomycotina</taxon>
        <taxon>Eurotiomycetes</taxon>
        <taxon>Eurotiomycetidae</taxon>
        <taxon>Eurotiales</taxon>
        <taxon>Aspergillaceae</taxon>
        <taxon>Penicillium</taxon>
    </lineage>
</organism>
<dbReference type="EMBL" id="JAPQKI010000003">
    <property type="protein sequence ID" value="KAJ5110250.1"/>
    <property type="molecule type" value="Genomic_DNA"/>
</dbReference>
<keyword evidence="3" id="KW-1185">Reference proteome</keyword>
<feature type="compositionally biased region" description="Basic and acidic residues" evidence="1">
    <location>
        <begin position="1"/>
        <end position="12"/>
    </location>
</feature>
<evidence type="ECO:0000256" key="1">
    <source>
        <dbReference type="SAM" id="MobiDB-lite"/>
    </source>
</evidence>
<dbReference type="RefSeq" id="XP_056478361.1">
    <property type="nucleotide sequence ID" value="XM_056615389.1"/>
</dbReference>
<dbReference type="GeneID" id="81354368"/>
<comment type="caution">
    <text evidence="2">The sequence shown here is derived from an EMBL/GenBank/DDBJ whole genome shotgun (WGS) entry which is preliminary data.</text>
</comment>
<accession>A0A9W9KL21</accession>
<evidence type="ECO:0000313" key="2">
    <source>
        <dbReference type="EMBL" id="KAJ5110250.1"/>
    </source>
</evidence>
<reference evidence="2" key="2">
    <citation type="journal article" date="2023" name="IMA Fungus">
        <title>Comparative genomic study of the Penicillium genus elucidates a diverse pangenome and 15 lateral gene transfer events.</title>
        <authorList>
            <person name="Petersen C."/>
            <person name="Sorensen T."/>
            <person name="Nielsen M.R."/>
            <person name="Sondergaard T.E."/>
            <person name="Sorensen J.L."/>
            <person name="Fitzpatrick D.A."/>
            <person name="Frisvad J.C."/>
            <person name="Nielsen K.L."/>
        </authorList>
    </citation>
    <scope>NUCLEOTIDE SEQUENCE</scope>
    <source>
        <strain evidence="2">IBT 30761</strain>
    </source>
</reference>
<proteinExistence type="predicted"/>
<dbReference type="AlphaFoldDB" id="A0A9W9KL21"/>
<name>A0A9W9KL21_9EURO</name>
<gene>
    <name evidence="2" type="ORF">N7532_002895</name>
</gene>
<sequence>MTRGEASKDQDNVQHPAKRAKRGTYAPRACVMGGFRVKLVPPKAAIANAMGRTCVGDGEQLAVYRREAETSRPG</sequence>
<evidence type="ECO:0000313" key="3">
    <source>
        <dbReference type="Proteomes" id="UP001149074"/>
    </source>
</evidence>